<organism evidence="2 3">
    <name type="scientific">Nepenthes gracilis</name>
    <name type="common">Slender pitcher plant</name>
    <dbReference type="NCBI Taxonomy" id="150966"/>
    <lineage>
        <taxon>Eukaryota</taxon>
        <taxon>Viridiplantae</taxon>
        <taxon>Streptophyta</taxon>
        <taxon>Embryophyta</taxon>
        <taxon>Tracheophyta</taxon>
        <taxon>Spermatophyta</taxon>
        <taxon>Magnoliopsida</taxon>
        <taxon>eudicotyledons</taxon>
        <taxon>Gunneridae</taxon>
        <taxon>Pentapetalae</taxon>
        <taxon>Caryophyllales</taxon>
        <taxon>Nepenthaceae</taxon>
        <taxon>Nepenthes</taxon>
    </lineage>
</organism>
<name>A0AAD3Y6S2_NEPGR</name>
<evidence type="ECO:0000313" key="2">
    <source>
        <dbReference type="EMBL" id="GMH29535.1"/>
    </source>
</evidence>
<accession>A0AAD3Y6S2</accession>
<proteinExistence type="predicted"/>
<evidence type="ECO:0000313" key="3">
    <source>
        <dbReference type="Proteomes" id="UP001279734"/>
    </source>
</evidence>
<dbReference type="Proteomes" id="UP001279734">
    <property type="component" value="Unassembled WGS sequence"/>
</dbReference>
<evidence type="ECO:0000256" key="1">
    <source>
        <dbReference type="SAM" id="MobiDB-lite"/>
    </source>
</evidence>
<sequence>MEDFKRWAEEEQGFQKPKRVITNTGGDKNGGFQTVGRRGAMFLEAEEGGCISIIFGNGGVVEGGGGNIKREGGGGNYGRRSRVLNDGDEDITVKLIEDVQKIGSLSNNTFLKLTSQQSVCCLGLCSQLATGQHCSPVVFPEKCGQVKASKPSKVIASGDALLKG</sequence>
<keyword evidence="3" id="KW-1185">Reference proteome</keyword>
<dbReference type="EMBL" id="BSYO01000036">
    <property type="protein sequence ID" value="GMH29535.1"/>
    <property type="molecule type" value="Genomic_DNA"/>
</dbReference>
<protein>
    <submittedName>
        <fullName evidence="2">Uncharacterized protein</fullName>
    </submittedName>
</protein>
<reference evidence="2" key="1">
    <citation type="submission" date="2023-05" db="EMBL/GenBank/DDBJ databases">
        <title>Nepenthes gracilis genome sequencing.</title>
        <authorList>
            <person name="Fukushima K."/>
        </authorList>
    </citation>
    <scope>NUCLEOTIDE SEQUENCE</scope>
    <source>
        <strain evidence="2">SING2019-196</strain>
    </source>
</reference>
<comment type="caution">
    <text evidence="2">The sequence shown here is derived from an EMBL/GenBank/DDBJ whole genome shotgun (WGS) entry which is preliminary data.</text>
</comment>
<feature type="region of interest" description="Disordered" evidence="1">
    <location>
        <begin position="1"/>
        <end position="30"/>
    </location>
</feature>
<dbReference type="AlphaFoldDB" id="A0AAD3Y6S2"/>
<gene>
    <name evidence="2" type="ORF">Nepgr_031378</name>
</gene>